<name>A0A150GK90_GONPE</name>
<dbReference type="EMBL" id="LSYV01000018">
    <property type="protein sequence ID" value="KXZ50256.1"/>
    <property type="molecule type" value="Genomic_DNA"/>
</dbReference>
<accession>A0A150GK90</accession>
<reference evidence="3" key="1">
    <citation type="journal article" date="2016" name="Nat. Commun.">
        <title>The Gonium pectorale genome demonstrates co-option of cell cycle regulation during the evolution of multicellularity.</title>
        <authorList>
            <person name="Hanschen E.R."/>
            <person name="Marriage T.N."/>
            <person name="Ferris P.J."/>
            <person name="Hamaji T."/>
            <person name="Toyoda A."/>
            <person name="Fujiyama A."/>
            <person name="Neme R."/>
            <person name="Noguchi H."/>
            <person name="Minakuchi Y."/>
            <person name="Suzuki M."/>
            <person name="Kawai-Toyooka H."/>
            <person name="Smith D.R."/>
            <person name="Sparks H."/>
            <person name="Anderson J."/>
            <person name="Bakaric R."/>
            <person name="Luria V."/>
            <person name="Karger A."/>
            <person name="Kirschner M.W."/>
            <person name="Durand P.M."/>
            <person name="Michod R.E."/>
            <person name="Nozaki H."/>
            <person name="Olson B.J."/>
        </authorList>
    </citation>
    <scope>NUCLEOTIDE SEQUENCE [LARGE SCALE GENOMIC DNA]</scope>
    <source>
        <strain evidence="3">NIES-2863</strain>
    </source>
</reference>
<keyword evidence="1" id="KW-0472">Membrane</keyword>
<proteinExistence type="predicted"/>
<evidence type="ECO:0000313" key="2">
    <source>
        <dbReference type="EMBL" id="KXZ50256.1"/>
    </source>
</evidence>
<evidence type="ECO:0000256" key="1">
    <source>
        <dbReference type="SAM" id="Phobius"/>
    </source>
</evidence>
<keyword evidence="1" id="KW-1133">Transmembrane helix</keyword>
<feature type="transmembrane region" description="Helical" evidence="1">
    <location>
        <begin position="25"/>
        <end position="49"/>
    </location>
</feature>
<gene>
    <name evidence="2" type="ORF">GPECTOR_17g894</name>
</gene>
<dbReference type="Proteomes" id="UP000075714">
    <property type="component" value="Unassembled WGS sequence"/>
</dbReference>
<feature type="transmembrane region" description="Helical" evidence="1">
    <location>
        <begin position="119"/>
        <end position="141"/>
    </location>
</feature>
<comment type="caution">
    <text evidence="2">The sequence shown here is derived from an EMBL/GenBank/DDBJ whole genome shotgun (WGS) entry which is preliminary data.</text>
</comment>
<keyword evidence="1" id="KW-0812">Transmembrane</keyword>
<protein>
    <submittedName>
        <fullName evidence="2">Uncharacterized protein</fullName>
    </submittedName>
</protein>
<organism evidence="2 3">
    <name type="scientific">Gonium pectorale</name>
    <name type="common">Green alga</name>
    <dbReference type="NCBI Taxonomy" id="33097"/>
    <lineage>
        <taxon>Eukaryota</taxon>
        <taxon>Viridiplantae</taxon>
        <taxon>Chlorophyta</taxon>
        <taxon>core chlorophytes</taxon>
        <taxon>Chlorophyceae</taxon>
        <taxon>CS clade</taxon>
        <taxon>Chlamydomonadales</taxon>
        <taxon>Volvocaceae</taxon>
        <taxon>Gonium</taxon>
    </lineage>
</organism>
<dbReference type="AlphaFoldDB" id="A0A150GK90"/>
<keyword evidence="3" id="KW-1185">Reference proteome</keyword>
<evidence type="ECO:0000313" key="3">
    <source>
        <dbReference type="Proteomes" id="UP000075714"/>
    </source>
</evidence>
<sequence>MSQSTGVSSYAAVPFMLLGYVLNTAWWLVMIWLILLLLGNTLWAALAWMMDEAISQTRKDLHLYGNATWVPDSSKPCPSQCLDLRSFPFISTTPKNSCICDHQKLYESQMHWQSAYDNIIGVLCGNWIMLMAASWLIIYYACQISHTRRERDMLNRAAAATPPIVATQSMAAGPSMAAAPSTADGPFMAAGGPSIAVVKSEAVMSAGGKSEAIMSVGGKSEAVMSVGGKSVTSVGGAKSEAAISADCVPSPRPGDMEAQARIESKMEEGFKQ</sequence>